<organism evidence="1">
    <name type="scientific">Utricularia macrorhiza</name>
    <dbReference type="NCBI Taxonomy" id="192300"/>
    <lineage>
        <taxon>Eukaryota</taxon>
        <taxon>Viridiplantae</taxon>
        <taxon>Streptophyta</taxon>
        <taxon>Embryophyta</taxon>
        <taxon>Tracheophyta</taxon>
        <taxon>Spermatophyta</taxon>
        <taxon>Magnoliopsida</taxon>
        <taxon>eudicotyledons</taxon>
        <taxon>Gunneridae</taxon>
        <taxon>Pentapetalae</taxon>
        <taxon>asterids</taxon>
        <taxon>lamiids</taxon>
        <taxon>Lamiales</taxon>
        <taxon>Lentibulariaceae</taxon>
        <taxon>Utricularia</taxon>
    </lineage>
</organism>
<dbReference type="EMBL" id="HG803177">
    <property type="protein sequence ID" value="CDL78721.1"/>
    <property type="molecule type" value="Genomic_DNA"/>
</dbReference>
<keyword evidence="1" id="KW-0150">Chloroplast</keyword>
<evidence type="ECO:0000313" key="1">
    <source>
        <dbReference type="EMBL" id="CDL78721.1"/>
    </source>
</evidence>
<dbReference type="RefSeq" id="YP_009108483.1">
    <property type="nucleotide sequence ID" value="NC_025653.1"/>
</dbReference>
<keyword evidence="1" id="KW-0934">Plastid</keyword>
<dbReference type="AlphaFoldDB" id="A0A097ZTC8"/>
<protein>
    <submittedName>
        <fullName evidence="1">Photosystem II protein I</fullName>
    </submittedName>
</protein>
<geneLocation type="chloroplast" evidence="1"/>
<proteinExistence type="predicted"/>
<dbReference type="GeneID" id="22220119"/>
<sequence>MYSLFFIILEICNAYSETLSLYRSNIFCVSLYLWIPI</sequence>
<name>A0A097ZTC8_9LAMI</name>
<gene>
    <name evidence="1" type="primary">trnR</name>
</gene>
<accession>A0A097ZTC8</accession>
<reference evidence="1" key="1">
    <citation type="submission" date="2013-11" db="EMBL/GenBank/DDBJ databases">
        <title>Disproportional genome-wide increase of substitution rates and relaxed purifying selection in plastid genes of carnivorous Lentibulariaceae.</title>
        <authorList>
            <person name="Wicke S."/>
            <person name="Schaeferhoff B."/>
            <person name="DePamphilis C.W."/>
            <person name="Mueller K.F."/>
        </authorList>
    </citation>
    <scope>NUCLEOTIDE SEQUENCE</scope>
</reference>